<dbReference type="Proteomes" id="UP001293593">
    <property type="component" value="Unassembled WGS sequence"/>
</dbReference>
<sequence length="117" mass="13504">MFVSRCHCMYHVNECPLLFSRSGGCLKPPIDGERLSMSPKDNYCIEAVLRCLALAGDGLGPHELNDGGYSQRHYGCWFQRYMVDVWWDYLAEKSCSLLSVIVERNVKVMVNFDEMNW</sequence>
<proteinExistence type="predicted"/>
<protein>
    <submittedName>
        <fullName evidence="1">Uncharacterized protein</fullName>
    </submittedName>
</protein>
<dbReference type="EMBL" id="JAWXYG010000007">
    <property type="protein sequence ID" value="KAK4267212.1"/>
    <property type="molecule type" value="Genomic_DNA"/>
</dbReference>
<gene>
    <name evidence="1" type="ORF">QN277_024024</name>
</gene>
<keyword evidence="2" id="KW-1185">Reference proteome</keyword>
<evidence type="ECO:0000313" key="2">
    <source>
        <dbReference type="Proteomes" id="UP001293593"/>
    </source>
</evidence>
<comment type="caution">
    <text evidence="1">The sequence shown here is derived from an EMBL/GenBank/DDBJ whole genome shotgun (WGS) entry which is preliminary data.</text>
</comment>
<dbReference type="AlphaFoldDB" id="A0AAE1JED0"/>
<evidence type="ECO:0000313" key="1">
    <source>
        <dbReference type="EMBL" id="KAK4267212.1"/>
    </source>
</evidence>
<name>A0AAE1JED0_9FABA</name>
<accession>A0AAE1JED0</accession>
<reference evidence="1" key="1">
    <citation type="submission" date="2023-10" db="EMBL/GenBank/DDBJ databases">
        <title>Chromosome-level genome of the transformable northern wattle, Acacia crassicarpa.</title>
        <authorList>
            <person name="Massaro I."/>
            <person name="Sinha N.R."/>
            <person name="Poethig S."/>
            <person name="Leichty A.R."/>
        </authorList>
    </citation>
    <scope>NUCLEOTIDE SEQUENCE</scope>
    <source>
        <strain evidence="1">Acra3RX</strain>
        <tissue evidence="1">Leaf</tissue>
    </source>
</reference>
<organism evidence="1 2">
    <name type="scientific">Acacia crassicarpa</name>
    <name type="common">northern wattle</name>
    <dbReference type="NCBI Taxonomy" id="499986"/>
    <lineage>
        <taxon>Eukaryota</taxon>
        <taxon>Viridiplantae</taxon>
        <taxon>Streptophyta</taxon>
        <taxon>Embryophyta</taxon>
        <taxon>Tracheophyta</taxon>
        <taxon>Spermatophyta</taxon>
        <taxon>Magnoliopsida</taxon>
        <taxon>eudicotyledons</taxon>
        <taxon>Gunneridae</taxon>
        <taxon>Pentapetalae</taxon>
        <taxon>rosids</taxon>
        <taxon>fabids</taxon>
        <taxon>Fabales</taxon>
        <taxon>Fabaceae</taxon>
        <taxon>Caesalpinioideae</taxon>
        <taxon>mimosoid clade</taxon>
        <taxon>Acacieae</taxon>
        <taxon>Acacia</taxon>
    </lineage>
</organism>